<dbReference type="Gene3D" id="3.30.70.100">
    <property type="match status" value="1"/>
</dbReference>
<organism evidence="2 3">
    <name type="scientific">Prochlorococcus marinus (strain SARG / CCMP1375 / SS120)</name>
    <dbReference type="NCBI Taxonomy" id="167539"/>
    <lineage>
        <taxon>Bacteria</taxon>
        <taxon>Bacillati</taxon>
        <taxon>Cyanobacteriota</taxon>
        <taxon>Cyanophyceae</taxon>
        <taxon>Synechococcales</taxon>
        <taxon>Prochlorococcaceae</taxon>
        <taxon>Prochlorococcus</taxon>
    </lineage>
</organism>
<proteinExistence type="predicted"/>
<dbReference type="EMBL" id="AE017126">
    <property type="protein sequence ID" value="AAQ00497.1"/>
    <property type="molecule type" value="Genomic_DNA"/>
</dbReference>
<dbReference type="InterPro" id="IPR011008">
    <property type="entry name" value="Dimeric_a/b-barrel"/>
</dbReference>
<dbReference type="InterPro" id="IPR010753">
    <property type="entry name" value="DUF1330"/>
</dbReference>
<dbReference type="eggNOG" id="COG5470">
    <property type="taxonomic scope" value="Bacteria"/>
</dbReference>
<name>Q7VAK9_PROMA</name>
<evidence type="ECO:0000259" key="1">
    <source>
        <dbReference type="Pfam" id="PF07045"/>
    </source>
</evidence>
<protein>
    <submittedName>
        <fullName evidence="2">Uncharacterized conserved protein</fullName>
    </submittedName>
</protein>
<dbReference type="SUPFAM" id="SSF54909">
    <property type="entry name" value="Dimeric alpha+beta barrel"/>
    <property type="match status" value="1"/>
</dbReference>
<dbReference type="KEGG" id="pma:Pro_1453"/>
<dbReference type="OrthoDB" id="540667at2"/>
<feature type="domain" description="DUF1330" evidence="1">
    <location>
        <begin position="3"/>
        <end position="90"/>
    </location>
</feature>
<keyword evidence="3" id="KW-1185">Reference proteome</keyword>
<accession>Q7VAK9</accession>
<gene>
    <name evidence="2" type="ordered locus">Pro_1453</name>
</gene>
<dbReference type="AlphaFoldDB" id="Q7VAK9"/>
<evidence type="ECO:0000313" key="3">
    <source>
        <dbReference type="Proteomes" id="UP000001420"/>
    </source>
</evidence>
<reference evidence="2 3" key="1">
    <citation type="journal article" date="2003" name="Proc. Natl. Acad. Sci. U.S.A.">
        <title>Genome sequence of the cyanobacterium Prochlorococcus marinus SS120, a nearly minimal oxyphototrophic genome.</title>
        <authorList>
            <person name="Dufresne A."/>
            <person name="Salanoubat M."/>
            <person name="Partensky F."/>
            <person name="Artiguenave F."/>
            <person name="Axmann I.M."/>
            <person name="Barbe V."/>
            <person name="Duprat S."/>
            <person name="Galperin M.Y."/>
            <person name="Koonin E.V."/>
            <person name="Le Gall F."/>
            <person name="Makarova K.S."/>
            <person name="Ostrowski M."/>
            <person name="Oztas S."/>
            <person name="Robert C."/>
            <person name="Rogozin I.B."/>
            <person name="Scanlan D.J."/>
            <person name="Tandeau de Marsac N."/>
            <person name="Weissenbach J."/>
            <person name="Wincker P."/>
            <person name="Wolf Y.I."/>
            <person name="Hess W.R."/>
        </authorList>
    </citation>
    <scope>NUCLEOTIDE SEQUENCE [LARGE SCALE GENOMIC DNA]</scope>
    <source>
        <strain evidence="3">SARG / CCMP1375 / SS120</strain>
    </source>
</reference>
<dbReference type="Pfam" id="PF07045">
    <property type="entry name" value="DUF1330"/>
    <property type="match status" value="1"/>
</dbReference>
<dbReference type="PATRIC" id="fig|167539.5.peg.1524"/>
<dbReference type="HOGENOM" id="CLU_183768_0_0_3"/>
<dbReference type="Proteomes" id="UP000001420">
    <property type="component" value="Chromosome"/>
</dbReference>
<sequence>MSKGYWIKQVSIESTDLFIEYIQTVIPWLLSVGGIVIAKDISQKSDLNEWDGGQLGVVVEFESRSAAQKAFDSNVFQEYIDLHGLNSDLSLSIFG</sequence>
<evidence type="ECO:0000313" key="2">
    <source>
        <dbReference type="EMBL" id="AAQ00497.1"/>
    </source>
</evidence>
<dbReference type="RefSeq" id="WP_011125604.1">
    <property type="nucleotide sequence ID" value="NC_005042.1"/>
</dbReference>
<dbReference type="EnsemblBacteria" id="AAQ00497">
    <property type="protein sequence ID" value="AAQ00497"/>
    <property type="gene ID" value="Pro_1453"/>
</dbReference>